<feature type="transmembrane region" description="Helical" evidence="1">
    <location>
        <begin position="245"/>
        <end position="264"/>
    </location>
</feature>
<feature type="transmembrane region" description="Helical" evidence="1">
    <location>
        <begin position="213"/>
        <end position="233"/>
    </location>
</feature>
<dbReference type="Pfam" id="PF00892">
    <property type="entry name" value="EamA"/>
    <property type="match status" value="2"/>
</dbReference>
<dbReference type="Gene3D" id="3.30.310.50">
    <property type="entry name" value="Alpha-D-phosphohexomutase, C-terminal domain"/>
    <property type="match status" value="1"/>
</dbReference>
<feature type="transmembrane region" description="Helical" evidence="1">
    <location>
        <begin position="132"/>
        <end position="148"/>
    </location>
</feature>
<feature type="domain" description="EamA" evidence="2">
    <location>
        <begin position="158"/>
        <end position="282"/>
    </location>
</feature>
<sequence>MSSQSSTSGFADQPLKGIGLICIAILLFASHDTLSKYLSGFYAIVMVVWARYVSHTVLMLGVFGPRMGLGVIRTKRPGLQILRALCLIGTSLFFTTGLRYLPLAEATAVNFLAPLIVTALSVPLLKERVTRAQWIAVMTGFLGVMIIIRPGSSLFTPAIFFPLGSAVMFGLYQILTRILTTTDSPTTSNFIAGLVNSLIMSALLPFFWEPPTWTHALMLIGLGACGMSGHLLLTQAFRYAPPALLAPFSYGQIICAGFMGFLFFGHVPDVGALIGMAIISLSGLTVAWQQRRNRSSSKPARSTTMALSEARISTTNPTRYITRLCKHWGHKFTVEFDEQHGVIHFPSGTCRLEAQADVLLARIEFPEADLERMESVVAEHLRRMGGGEELVIEWTRP</sequence>
<feature type="transmembrane region" description="Helical" evidence="1">
    <location>
        <begin position="270"/>
        <end position="288"/>
    </location>
</feature>
<dbReference type="Proteomes" id="UP000316905">
    <property type="component" value="Unassembled WGS sequence"/>
</dbReference>
<reference evidence="3 4" key="1">
    <citation type="journal article" date="2015" name="Stand. Genomic Sci.">
        <title>Genomic Encyclopedia of Bacterial and Archaeal Type Strains, Phase III: the genomes of soil and plant-associated and newly described type strains.</title>
        <authorList>
            <person name="Whitman W.B."/>
            <person name="Woyke T."/>
            <person name="Klenk H.P."/>
            <person name="Zhou Y."/>
            <person name="Lilburn T.G."/>
            <person name="Beck B.J."/>
            <person name="De Vos P."/>
            <person name="Vandamme P."/>
            <person name="Eisen J.A."/>
            <person name="Garrity G."/>
            <person name="Hugenholtz P."/>
            <person name="Kyrpides N.C."/>
        </authorList>
    </citation>
    <scope>NUCLEOTIDE SEQUENCE [LARGE SCALE GENOMIC DNA]</scope>
    <source>
        <strain evidence="3 4">CGMCC 1.6858</strain>
    </source>
</reference>
<evidence type="ECO:0000259" key="2">
    <source>
        <dbReference type="Pfam" id="PF00892"/>
    </source>
</evidence>
<dbReference type="Pfam" id="PF09981">
    <property type="entry name" value="DUF2218"/>
    <property type="match status" value="1"/>
</dbReference>
<feature type="transmembrane region" description="Helical" evidence="1">
    <location>
        <begin position="107"/>
        <end position="125"/>
    </location>
</feature>
<keyword evidence="1" id="KW-0472">Membrane</keyword>
<dbReference type="PANTHER" id="PTHR22911">
    <property type="entry name" value="ACYL-MALONYL CONDENSING ENZYME-RELATED"/>
    <property type="match status" value="1"/>
</dbReference>
<feature type="transmembrane region" description="Helical" evidence="1">
    <location>
        <begin position="154"/>
        <end position="175"/>
    </location>
</feature>
<dbReference type="PANTHER" id="PTHR22911:SF103">
    <property type="entry name" value="BLR2811 PROTEIN"/>
    <property type="match status" value="1"/>
</dbReference>
<proteinExistence type="predicted"/>
<feature type="transmembrane region" description="Helical" evidence="1">
    <location>
        <begin position="187"/>
        <end position="207"/>
    </location>
</feature>
<evidence type="ECO:0000313" key="3">
    <source>
        <dbReference type="EMBL" id="TWI56772.1"/>
    </source>
</evidence>
<comment type="caution">
    <text evidence="3">The sequence shown here is derived from an EMBL/GenBank/DDBJ whole genome shotgun (WGS) entry which is preliminary data.</text>
</comment>
<organism evidence="3 4">
    <name type="scientific">Pseudomonas duriflava</name>
    <dbReference type="NCBI Taxonomy" id="459528"/>
    <lineage>
        <taxon>Bacteria</taxon>
        <taxon>Pseudomonadati</taxon>
        <taxon>Pseudomonadota</taxon>
        <taxon>Gammaproteobacteria</taxon>
        <taxon>Pseudomonadales</taxon>
        <taxon>Pseudomonadaceae</taxon>
        <taxon>Pseudomonas</taxon>
    </lineage>
</organism>
<dbReference type="EMBL" id="VLKY01000003">
    <property type="protein sequence ID" value="TWI56772.1"/>
    <property type="molecule type" value="Genomic_DNA"/>
</dbReference>
<name>A0A562QJ38_9PSED</name>
<dbReference type="InterPro" id="IPR014543">
    <property type="entry name" value="UCP028291"/>
</dbReference>
<accession>A0A562QJ38</accession>
<feature type="transmembrane region" description="Helical" evidence="1">
    <location>
        <begin position="14"/>
        <end position="31"/>
    </location>
</feature>
<dbReference type="InterPro" id="IPR037185">
    <property type="entry name" value="EmrE-like"/>
</dbReference>
<dbReference type="GO" id="GO:0016020">
    <property type="term" value="C:membrane"/>
    <property type="evidence" value="ECO:0007669"/>
    <property type="project" value="InterPro"/>
</dbReference>
<dbReference type="InterPro" id="IPR000620">
    <property type="entry name" value="EamA_dom"/>
</dbReference>
<protein>
    <recommendedName>
        <fullName evidence="2">EamA domain-containing protein</fullName>
    </recommendedName>
</protein>
<dbReference type="OrthoDB" id="6115788at2"/>
<dbReference type="AlphaFoldDB" id="A0A562QJ38"/>
<feature type="transmembrane region" description="Helical" evidence="1">
    <location>
        <begin position="37"/>
        <end position="60"/>
    </location>
</feature>
<dbReference type="SUPFAM" id="SSF103481">
    <property type="entry name" value="Multidrug resistance efflux transporter EmrE"/>
    <property type="match status" value="2"/>
</dbReference>
<evidence type="ECO:0000313" key="4">
    <source>
        <dbReference type="Proteomes" id="UP000316905"/>
    </source>
</evidence>
<keyword evidence="1" id="KW-1133">Transmembrane helix</keyword>
<evidence type="ECO:0000256" key="1">
    <source>
        <dbReference type="SAM" id="Phobius"/>
    </source>
</evidence>
<gene>
    <name evidence="3" type="ORF">IQ22_01224</name>
</gene>
<feature type="domain" description="EamA" evidence="2">
    <location>
        <begin position="16"/>
        <end position="148"/>
    </location>
</feature>
<keyword evidence="4" id="KW-1185">Reference proteome</keyword>
<keyword evidence="1" id="KW-0812">Transmembrane</keyword>